<dbReference type="GO" id="GO:0016846">
    <property type="term" value="F:carbon-sulfur lyase activity"/>
    <property type="evidence" value="ECO:0007669"/>
    <property type="project" value="InterPro"/>
</dbReference>
<name>S8C227_DACHA</name>
<dbReference type="Pfam" id="PF04828">
    <property type="entry name" value="GFA"/>
    <property type="match status" value="1"/>
</dbReference>
<gene>
    <name evidence="6" type="ORF">H072_208</name>
</gene>
<evidence type="ECO:0000313" key="6">
    <source>
        <dbReference type="EMBL" id="EPS45798.1"/>
    </source>
</evidence>
<dbReference type="PANTHER" id="PTHR33337">
    <property type="entry name" value="GFA DOMAIN-CONTAINING PROTEIN"/>
    <property type="match status" value="1"/>
</dbReference>
<evidence type="ECO:0000256" key="1">
    <source>
        <dbReference type="ARBA" id="ARBA00005495"/>
    </source>
</evidence>
<keyword evidence="3" id="KW-0862">Zinc</keyword>
<dbReference type="SUPFAM" id="SSF51316">
    <property type="entry name" value="Mss4-like"/>
    <property type="match status" value="2"/>
</dbReference>
<dbReference type="eggNOG" id="ENOG502S13F">
    <property type="taxonomic scope" value="Eukaryota"/>
</dbReference>
<dbReference type="Gene3D" id="3.90.1590.10">
    <property type="entry name" value="glutathione-dependent formaldehyde- activating enzyme (gfa)"/>
    <property type="match status" value="2"/>
</dbReference>
<accession>S8C227</accession>
<evidence type="ECO:0000256" key="3">
    <source>
        <dbReference type="ARBA" id="ARBA00022833"/>
    </source>
</evidence>
<dbReference type="OMA" id="WADSGKR"/>
<dbReference type="PANTHER" id="PTHR33337:SF40">
    <property type="entry name" value="CENP-V_GFA DOMAIN-CONTAINING PROTEIN-RELATED"/>
    <property type="match status" value="1"/>
</dbReference>
<comment type="similarity">
    <text evidence="1">Belongs to the Gfa family.</text>
</comment>
<feature type="domain" description="CENP-V/GFA" evidence="5">
    <location>
        <begin position="4"/>
        <end position="139"/>
    </location>
</feature>
<organism evidence="6 7">
    <name type="scientific">Dactylellina haptotyla (strain CBS 200.50)</name>
    <name type="common">Nematode-trapping fungus</name>
    <name type="synonym">Monacrosporium haptotylum</name>
    <dbReference type="NCBI Taxonomy" id="1284197"/>
    <lineage>
        <taxon>Eukaryota</taxon>
        <taxon>Fungi</taxon>
        <taxon>Dikarya</taxon>
        <taxon>Ascomycota</taxon>
        <taxon>Pezizomycotina</taxon>
        <taxon>Orbiliomycetes</taxon>
        <taxon>Orbiliales</taxon>
        <taxon>Orbiliaceae</taxon>
        <taxon>Dactylellina</taxon>
    </lineage>
</organism>
<dbReference type="HOGENOM" id="CLU_038839_0_0_1"/>
<reference evidence="6 7" key="1">
    <citation type="journal article" date="2013" name="PLoS Genet.">
        <title>Genomic mechanisms accounting for the adaptation to parasitism in nematode-trapping fungi.</title>
        <authorList>
            <person name="Meerupati T."/>
            <person name="Andersson K.M."/>
            <person name="Friman E."/>
            <person name="Kumar D."/>
            <person name="Tunlid A."/>
            <person name="Ahren D."/>
        </authorList>
    </citation>
    <scope>NUCLEOTIDE SEQUENCE [LARGE SCALE GENOMIC DNA]</scope>
    <source>
        <strain evidence="6 7">CBS 200.50</strain>
    </source>
</reference>
<sequence>MSNLQLNCHCGANKFSFPVTIPLDKTYTDLHLCLCSDCRLQNGTFVGSFVKAPSAPFDPESPPDSLTIYSSSDIGARYFCSTCSTQLFFQYADLESTNSENKRFWLCTGGLELPNGGKFGIESIGFVKSTPDGGLASWSPGEEICTTFEGKLTDEEIHALEATAMSQFNPLDTFEGRCQCSNIKLKVSRQTGKPQELPPHAWSDNTDLVIPCWTPKEDQPPIDEKNPWWIRDPQEPGMGKRFLGGLCACKSCRLIAGTEIQSWVFIPTICIEVILPGGETTAWPTKEQLLNDEKFKSLIGTYKSTTGDPGVLRGFCKTCGANLFWDGLTRKNFVDISAGLFTGRGIREEAWIEWWTERVSFVEDADGRHDYGKLLEKGLKEWKGRLGGKV</sequence>
<dbReference type="EMBL" id="AQGS01000003">
    <property type="protein sequence ID" value="EPS45798.1"/>
    <property type="molecule type" value="Genomic_DNA"/>
</dbReference>
<proteinExistence type="inferred from homology"/>
<dbReference type="Proteomes" id="UP000015100">
    <property type="component" value="Unassembled WGS sequence"/>
</dbReference>
<keyword evidence="2" id="KW-0479">Metal-binding</keyword>
<dbReference type="GO" id="GO:0046872">
    <property type="term" value="F:metal ion binding"/>
    <property type="evidence" value="ECO:0007669"/>
    <property type="project" value="UniProtKB-KW"/>
</dbReference>
<dbReference type="PROSITE" id="PS51891">
    <property type="entry name" value="CENP_V_GFA"/>
    <property type="match status" value="1"/>
</dbReference>
<keyword evidence="7" id="KW-1185">Reference proteome</keyword>
<keyword evidence="4" id="KW-0456">Lyase</keyword>
<reference evidence="7" key="2">
    <citation type="submission" date="2013-04" db="EMBL/GenBank/DDBJ databases">
        <title>Genomic mechanisms accounting for the adaptation to parasitism in nematode-trapping fungi.</title>
        <authorList>
            <person name="Ahren D.G."/>
        </authorList>
    </citation>
    <scope>NUCLEOTIDE SEQUENCE [LARGE SCALE GENOMIC DNA]</scope>
    <source>
        <strain evidence="7">CBS 200.50</strain>
    </source>
</reference>
<comment type="caution">
    <text evidence="6">The sequence shown here is derived from an EMBL/GenBank/DDBJ whole genome shotgun (WGS) entry which is preliminary data.</text>
</comment>
<evidence type="ECO:0000256" key="4">
    <source>
        <dbReference type="ARBA" id="ARBA00023239"/>
    </source>
</evidence>
<dbReference type="InterPro" id="IPR011057">
    <property type="entry name" value="Mss4-like_sf"/>
</dbReference>
<dbReference type="STRING" id="1284197.S8C227"/>
<evidence type="ECO:0000313" key="7">
    <source>
        <dbReference type="Proteomes" id="UP000015100"/>
    </source>
</evidence>
<evidence type="ECO:0000256" key="2">
    <source>
        <dbReference type="ARBA" id="ARBA00022723"/>
    </source>
</evidence>
<dbReference type="OrthoDB" id="5422068at2759"/>
<evidence type="ECO:0000259" key="5">
    <source>
        <dbReference type="PROSITE" id="PS51891"/>
    </source>
</evidence>
<protein>
    <recommendedName>
        <fullName evidence="5">CENP-V/GFA domain-containing protein</fullName>
    </recommendedName>
</protein>
<dbReference type="AlphaFoldDB" id="S8C227"/>
<dbReference type="InterPro" id="IPR006913">
    <property type="entry name" value="CENP-V/GFA"/>
</dbReference>